<comment type="caution">
    <text evidence="2">The sequence shown here is derived from an EMBL/GenBank/DDBJ whole genome shotgun (WGS) entry which is preliminary data.</text>
</comment>
<keyword evidence="3" id="KW-1185">Reference proteome</keyword>
<dbReference type="InterPro" id="IPR021301">
    <property type="entry name" value="DUF2779"/>
</dbReference>
<dbReference type="Proteomes" id="UP000316851">
    <property type="component" value="Unassembled WGS sequence"/>
</dbReference>
<name>A0ABY2YZF4_9BACT</name>
<organism evidence="2 3">
    <name type="scientific">Metamycoplasma neophronis</name>
    <dbReference type="NCBI Taxonomy" id="872983"/>
    <lineage>
        <taxon>Bacteria</taxon>
        <taxon>Bacillati</taxon>
        <taxon>Mycoplasmatota</taxon>
        <taxon>Mycoplasmoidales</taxon>
        <taxon>Metamycoplasmataceae</taxon>
        <taxon>Metamycoplasma</taxon>
    </lineage>
</organism>
<evidence type="ECO:0000313" key="2">
    <source>
        <dbReference type="EMBL" id="TPR53198.1"/>
    </source>
</evidence>
<gene>
    <name evidence="2" type="ORF">FJR74_03030</name>
</gene>
<dbReference type="EMBL" id="VHHP01000013">
    <property type="protein sequence ID" value="TPR53198.1"/>
    <property type="molecule type" value="Genomic_DNA"/>
</dbReference>
<reference evidence="2" key="1">
    <citation type="submission" date="2019-06" db="EMBL/GenBank/DDBJ databases">
        <title>Mycoplasma neophronis type strain whole genome sequence.</title>
        <authorList>
            <person name="Spergser J."/>
        </authorList>
    </citation>
    <scope>NUCLEOTIDE SEQUENCE [LARGE SCALE GENOMIC DNA]</scope>
    <source>
        <strain evidence="2">DSM 24097</strain>
    </source>
</reference>
<sequence>MNNKNKYYNFKQFLLLNSARPFFAFHDINMLALENDEDEENENDKNPYDLLEFEFEEIDEKITKNFIEYIPNNVQSAFLQSSPIEKLTYLEKTVSNSNELFLELNKANKLSVYNDLLSNFAKFEAMNSGMSLVTEAAQNAVIEHYQTNFPEIAKSIKVITDKCATETKLEITKAEIEANHRLLINPAFAYRNCISRPFFYCPEQKTIGILNYSSKSSLKNIIRAYYDVNVMRALGYEIEIVKLIIPALLKRDNIKKGKLPFIFSDYANTSKSKAKVDDSFSQLENQARVNKDPNFDYTSNRTKKSNEKNLSIIEHVNSELADIFPFSFSIEDEKSKKARDFICSFTRFVEMVNNQEKYPEINHLELVIQESDLKDPVGHNLKPYTYLVEKLLPDYQIAAKSLLTLKINSIWNNSFASEAKYGEILDFYEKNLISIDPKIENSLEYSALSQENKKVVWFDFEGVTLPIPIIDFCPAWNQVIAQTSIIKTYNNSILENESFDYVYDPQGYDFKTLIKIIEDLYDDKADYYVVFNAGYEKARINELKKMLQLNYQYYKNIDIEKLKEIEAKIDFILDKIIDIAKPFQSTKVDICLRLINIGQIKARYSIKKIEHFVTENNLPLKRKIFPYHELQVKNGGMALQIATSRALGLIRNYEWEDKVKELKRYCHNDVLAMIMVWDLVTYLMQDKEKYFEVFKKYR</sequence>
<protein>
    <submittedName>
        <fullName evidence="2">DUF2779 domain-containing protein</fullName>
    </submittedName>
</protein>
<dbReference type="Pfam" id="PF11074">
    <property type="entry name" value="DUF2779"/>
    <property type="match status" value="1"/>
</dbReference>
<evidence type="ECO:0000313" key="3">
    <source>
        <dbReference type="Proteomes" id="UP000316851"/>
    </source>
</evidence>
<dbReference type="RefSeq" id="WP_140915055.1">
    <property type="nucleotide sequence ID" value="NZ_VHHP01000013.1"/>
</dbReference>
<dbReference type="NCBIfam" id="NF045869">
    <property type="entry name" value="UU173_fam"/>
    <property type="match status" value="1"/>
</dbReference>
<evidence type="ECO:0000259" key="1">
    <source>
        <dbReference type="Pfam" id="PF11074"/>
    </source>
</evidence>
<proteinExistence type="predicted"/>
<accession>A0ABY2YZF4</accession>
<feature type="domain" description="DUF2779" evidence="1">
    <location>
        <begin position="456"/>
        <end position="586"/>
    </location>
</feature>